<feature type="compositionally biased region" description="Pro residues" evidence="3">
    <location>
        <begin position="178"/>
        <end position="197"/>
    </location>
</feature>
<feature type="region of interest" description="Disordered" evidence="3">
    <location>
        <begin position="171"/>
        <end position="197"/>
    </location>
</feature>
<dbReference type="PANTHER" id="PTHR37042">
    <property type="entry name" value="OUTER MEMBRANE PROTEIN RV1973"/>
    <property type="match status" value="1"/>
</dbReference>
<name>A0A848KLL7_9NOCA</name>
<dbReference type="Proteomes" id="UP000535543">
    <property type="component" value="Unassembled WGS sequence"/>
</dbReference>
<evidence type="ECO:0000313" key="4">
    <source>
        <dbReference type="EMBL" id="NMN97884.1"/>
    </source>
</evidence>
<dbReference type="PANTHER" id="PTHR37042:SF4">
    <property type="entry name" value="OUTER MEMBRANE PROTEIN RV1973"/>
    <property type="match status" value="1"/>
</dbReference>
<evidence type="ECO:0000256" key="3">
    <source>
        <dbReference type="SAM" id="MobiDB-lite"/>
    </source>
</evidence>
<proteinExistence type="predicted"/>
<gene>
    <name evidence="4" type="ORF">FGL95_22860</name>
</gene>
<comment type="caution">
    <text evidence="4">The sequence shown here is derived from an EMBL/GenBank/DDBJ whole genome shotgun (WGS) entry which is preliminary data.</text>
</comment>
<evidence type="ECO:0000256" key="2">
    <source>
        <dbReference type="ARBA" id="ARBA00023136"/>
    </source>
</evidence>
<evidence type="ECO:0000313" key="5">
    <source>
        <dbReference type="Proteomes" id="UP000535543"/>
    </source>
</evidence>
<protein>
    <submittedName>
        <fullName evidence="4">Mammalian cell entry protein</fullName>
    </submittedName>
</protein>
<organism evidence="4 5">
    <name type="scientific">Antrihabitans stalactiti</name>
    <dbReference type="NCBI Taxonomy" id="2584121"/>
    <lineage>
        <taxon>Bacteria</taxon>
        <taxon>Bacillati</taxon>
        <taxon>Actinomycetota</taxon>
        <taxon>Actinomycetes</taxon>
        <taxon>Mycobacteriales</taxon>
        <taxon>Nocardiaceae</taxon>
        <taxon>Antrihabitans</taxon>
    </lineage>
</organism>
<sequence>MKRGSLLPAATGLAALLALIALAAAGWFGFGWAHAAFVEKPRAHAREEALDAAQSAALNISTFDLADLDASFRNIESSVTGKLKDEYIANKEALKTAITANQASLAVKEITNVSLIELNSDEETAKALVVLHQSTTRANQPALLDRVTMTIQLETVDGVWKASEATRLETLPLDVPATPQPTPTPTPEPQPTEPGGR</sequence>
<dbReference type="EMBL" id="VCQU01000009">
    <property type="protein sequence ID" value="NMN97884.1"/>
    <property type="molecule type" value="Genomic_DNA"/>
</dbReference>
<dbReference type="AlphaFoldDB" id="A0A848KLL7"/>
<comment type="subcellular location">
    <subcellularLocation>
        <location evidence="1">Membrane</location>
    </subcellularLocation>
</comment>
<dbReference type="RefSeq" id="WP_169591254.1">
    <property type="nucleotide sequence ID" value="NZ_VCQU01000009.1"/>
</dbReference>
<evidence type="ECO:0000256" key="1">
    <source>
        <dbReference type="ARBA" id="ARBA00004370"/>
    </source>
</evidence>
<keyword evidence="2" id="KW-0472">Membrane</keyword>
<dbReference type="GO" id="GO:0016020">
    <property type="term" value="C:membrane"/>
    <property type="evidence" value="ECO:0007669"/>
    <property type="project" value="UniProtKB-SubCell"/>
</dbReference>
<keyword evidence="5" id="KW-1185">Reference proteome</keyword>
<reference evidence="4 5" key="1">
    <citation type="submission" date="2019-05" db="EMBL/GenBank/DDBJ databases">
        <authorList>
            <person name="Lee S.D."/>
        </authorList>
    </citation>
    <scope>NUCLEOTIDE SEQUENCE [LARGE SCALE GENOMIC DNA]</scope>
    <source>
        <strain evidence="4 5">YC2-7</strain>
    </source>
</reference>
<reference evidence="4 5" key="2">
    <citation type="submission" date="2020-06" db="EMBL/GenBank/DDBJ databases">
        <title>Antribacter stalactiti gen. nov., sp. nov., a new member of the family Nacardiaceae isolated from a cave.</title>
        <authorList>
            <person name="Kim I.S."/>
        </authorList>
    </citation>
    <scope>NUCLEOTIDE SEQUENCE [LARGE SCALE GENOMIC DNA]</scope>
    <source>
        <strain evidence="4 5">YC2-7</strain>
    </source>
</reference>
<accession>A0A848KLL7</accession>